<dbReference type="CDD" id="cd04181">
    <property type="entry name" value="NTP_transferase"/>
    <property type="match status" value="1"/>
</dbReference>
<evidence type="ECO:0000259" key="1">
    <source>
        <dbReference type="Pfam" id="PF00483"/>
    </source>
</evidence>
<organism evidence="2 8">
    <name type="scientific">Metallosphaera sedula</name>
    <dbReference type="NCBI Taxonomy" id="43687"/>
    <lineage>
        <taxon>Archaea</taxon>
        <taxon>Thermoproteota</taxon>
        <taxon>Thermoprotei</taxon>
        <taxon>Sulfolobales</taxon>
        <taxon>Sulfolobaceae</taxon>
        <taxon>Metallosphaera</taxon>
    </lineage>
</organism>
<dbReference type="InterPro" id="IPR029044">
    <property type="entry name" value="Nucleotide-diphossugar_trans"/>
</dbReference>
<dbReference type="GeneID" id="97613043"/>
<dbReference type="EMBL" id="CP008822">
    <property type="protein sequence ID" value="AIM27981.1"/>
    <property type="molecule type" value="Genomic_DNA"/>
</dbReference>
<dbReference type="RefSeq" id="WP_012021784.1">
    <property type="nucleotide sequence ID" value="NZ_CP008822.1"/>
</dbReference>
<dbReference type="EMBL" id="CP012175">
    <property type="protein sequence ID" value="AKV81549.1"/>
    <property type="molecule type" value="Genomic_DNA"/>
</dbReference>
<keyword evidence="2" id="KW-0808">Transferase</keyword>
<evidence type="ECO:0000313" key="8">
    <source>
        <dbReference type="Proteomes" id="UP000029084"/>
    </source>
</evidence>
<evidence type="ECO:0000313" key="4">
    <source>
        <dbReference type="EMBL" id="AKV77052.1"/>
    </source>
</evidence>
<dbReference type="Gene3D" id="3.90.550.10">
    <property type="entry name" value="Spore Coat Polysaccharide Biosynthesis Protein SpsA, Chain A"/>
    <property type="match status" value="1"/>
</dbReference>
<dbReference type="Proteomes" id="UP000056255">
    <property type="component" value="Chromosome"/>
</dbReference>
<dbReference type="Proteomes" id="UP000061362">
    <property type="component" value="Chromosome"/>
</dbReference>
<dbReference type="SUPFAM" id="SSF53448">
    <property type="entry name" value="Nucleotide-diphospho-sugar transferases"/>
    <property type="match status" value="1"/>
</dbReference>
<evidence type="ECO:0000313" key="9">
    <source>
        <dbReference type="Proteomes" id="UP000056255"/>
    </source>
</evidence>
<dbReference type="EMBL" id="CP012176">
    <property type="protein sequence ID" value="AKV83781.1"/>
    <property type="molecule type" value="Genomic_DNA"/>
</dbReference>
<evidence type="ECO:0000313" key="2">
    <source>
        <dbReference type="EMBL" id="AIM27981.1"/>
    </source>
</evidence>
<proteinExistence type="predicted"/>
<dbReference type="InterPro" id="IPR005835">
    <property type="entry name" value="NTP_transferase_dom"/>
</dbReference>
<evidence type="ECO:0000313" key="6">
    <source>
        <dbReference type="EMBL" id="AKV81549.1"/>
    </source>
</evidence>
<dbReference type="EMBL" id="CP012172">
    <property type="protein sequence ID" value="AKV74816.1"/>
    <property type="molecule type" value="Genomic_DNA"/>
</dbReference>
<reference evidence="7 9" key="3">
    <citation type="submission" date="2015-07" db="EMBL/GenBank/DDBJ databases">
        <title>Physiological, transcriptional responses and genome re-sequencing of acid resistant extremely thermoacidophilic Metallosphaera sedula SARC-M1.</title>
        <authorList>
            <person name="Ai C."/>
            <person name="McCarthy S."/>
            <person name="Eckrich V."/>
            <person name="Rudrappa D."/>
            <person name="Qiu G."/>
            <person name="Blum P."/>
        </authorList>
    </citation>
    <scope>NUCLEOTIDE SEQUENCE [LARGE SCALE GENOMIC DNA]</scope>
    <source>
        <strain evidence="7 9">SARC-M1</strain>
    </source>
</reference>
<dbReference type="AlphaFoldDB" id="A0A088E6L0"/>
<evidence type="ECO:0000313" key="7">
    <source>
        <dbReference type="EMBL" id="AKV83781.1"/>
    </source>
</evidence>
<dbReference type="EMBL" id="CP012173">
    <property type="protein sequence ID" value="AKV77052.1"/>
    <property type="molecule type" value="Genomic_DNA"/>
</dbReference>
<name>A0A088E6L0_9CREN</name>
<dbReference type="PATRIC" id="fig|43687.5.peg.2010"/>
<protein>
    <submittedName>
        <fullName evidence="2">Nucleotidyl transferase</fullName>
    </submittedName>
    <submittedName>
        <fullName evidence="3">Nucleotidyltransferase</fullName>
    </submittedName>
</protein>
<evidence type="ECO:0000313" key="12">
    <source>
        <dbReference type="Proteomes" id="UP000062475"/>
    </source>
</evidence>
<dbReference type="Pfam" id="PF00483">
    <property type="entry name" value="NTP_transferase"/>
    <property type="match status" value="1"/>
</dbReference>
<dbReference type="InterPro" id="IPR050486">
    <property type="entry name" value="Mannose-1P_guanyltransferase"/>
</dbReference>
<dbReference type="OMA" id="YWRAIDT"/>
<evidence type="ECO:0000313" key="13">
    <source>
        <dbReference type="Proteomes" id="UP000068832"/>
    </source>
</evidence>
<evidence type="ECO:0000313" key="5">
    <source>
        <dbReference type="EMBL" id="AKV79304.1"/>
    </source>
</evidence>
<reference evidence="10 11" key="2">
    <citation type="journal article" date="2015" name="Genome Announc.">
        <title>Complete Genome Sequences of Evolved Arsenate-Resistant Metallosphaera sedula Strains.</title>
        <authorList>
            <person name="Ai C."/>
            <person name="McCarthy S."/>
            <person name="Schackwitz W."/>
            <person name="Martin J."/>
            <person name="Lipzen A."/>
            <person name="Blum P."/>
        </authorList>
    </citation>
    <scope>NUCLEOTIDE SEQUENCE [LARGE SCALE GENOMIC DNA]</scope>
    <source>
        <strain evidence="5 11">ARS120-1</strain>
        <strain evidence="6 10">ARS120-2</strain>
        <strain evidence="3 13">ARS50-1</strain>
        <strain evidence="4 12">ARS50-2</strain>
    </source>
</reference>
<feature type="domain" description="Nucleotidyl transferase" evidence="1">
    <location>
        <begin position="2"/>
        <end position="216"/>
    </location>
</feature>
<dbReference type="GO" id="GO:0016740">
    <property type="term" value="F:transferase activity"/>
    <property type="evidence" value="ECO:0007669"/>
    <property type="project" value="UniProtKB-KW"/>
</dbReference>
<evidence type="ECO:0000313" key="10">
    <source>
        <dbReference type="Proteomes" id="UP000061362"/>
    </source>
</evidence>
<dbReference type="EMBL" id="CP012174">
    <property type="protein sequence ID" value="AKV79304.1"/>
    <property type="molecule type" value="Genomic_DNA"/>
</dbReference>
<dbReference type="OrthoDB" id="15372at2157"/>
<accession>A0A088E6L0</accession>
<evidence type="ECO:0000313" key="3">
    <source>
        <dbReference type="EMBL" id="AKV74816.1"/>
    </source>
</evidence>
<evidence type="ECO:0000313" key="11">
    <source>
        <dbReference type="Proteomes" id="UP000062398"/>
    </source>
</evidence>
<dbReference type="Proteomes" id="UP000068832">
    <property type="component" value="Chromosome"/>
</dbReference>
<sequence>MKALILAGGYGKRLRPFTDEKPKPLLEIGGRPILEWQITWLKKYNIREFVILTGYKKETLIDWASSNADRLEVNFVYSVESEPLGTGGAIRKVKHFINEDFLVVNGDILTNLDVSRLTPMSIALVPLKSPYGIVEVNGEKVSRFIEKPTLYDHWINAGVYRLSPDVFDYLPEKGDIERTTFPKLAEMGLLRAVKFERVYWRSIDSVKDMEEAGQEVGQLV</sequence>
<reference evidence="2 8" key="1">
    <citation type="journal article" date="2014" name="J. Bacteriol.">
        <title>Role of an Archaeal PitA Transporter in the Copper and Arsenic Resistance of Metallosphaera sedula, an Extreme Thermoacidophile.</title>
        <authorList>
            <person name="McCarthy S."/>
            <person name="Ai C."/>
            <person name="Wheaton G."/>
            <person name="Tevatia R."/>
            <person name="Eckrich V."/>
            <person name="Kelly R."/>
            <person name="Blum P."/>
        </authorList>
    </citation>
    <scope>NUCLEOTIDE SEQUENCE [LARGE SCALE GENOMIC DNA]</scope>
    <source>
        <strain evidence="2 8">CuR1</strain>
    </source>
</reference>
<gene>
    <name evidence="2" type="ORF">HA72_1857</name>
    <name evidence="3" type="ORF">MsedA_1900</name>
    <name evidence="4" type="ORF">MsedB_1902</name>
    <name evidence="5" type="ORF">MsedC_1900</name>
    <name evidence="6" type="ORF">MsedD_1901</name>
    <name evidence="7" type="ORF">MsedE_1901</name>
</gene>
<dbReference type="Proteomes" id="UP000062475">
    <property type="component" value="Chromosome"/>
</dbReference>
<dbReference type="Proteomes" id="UP000029084">
    <property type="component" value="Chromosome"/>
</dbReference>
<dbReference type="PANTHER" id="PTHR22572">
    <property type="entry name" value="SUGAR-1-PHOSPHATE GUANYL TRANSFERASE"/>
    <property type="match status" value="1"/>
</dbReference>
<dbReference type="Proteomes" id="UP000062398">
    <property type="component" value="Chromosome"/>
</dbReference>